<dbReference type="InterPro" id="IPR019341">
    <property type="entry name" value="Alpha/Gamma-adaptin-bd_p34"/>
</dbReference>
<comment type="caution">
    <text evidence="1">The sequence shown here is derived from an EMBL/GenBank/DDBJ whole genome shotgun (WGS) entry which is preliminary data.</text>
</comment>
<evidence type="ECO:0000313" key="1">
    <source>
        <dbReference type="EMBL" id="KAF9598759.1"/>
    </source>
</evidence>
<dbReference type="OrthoDB" id="10261384at2759"/>
<evidence type="ECO:0000313" key="2">
    <source>
        <dbReference type="Proteomes" id="UP000631114"/>
    </source>
</evidence>
<proteinExistence type="predicted"/>
<keyword evidence="2" id="KW-1185">Reference proteome</keyword>
<dbReference type="AlphaFoldDB" id="A0A835HI51"/>
<protein>
    <submittedName>
        <fullName evidence="1">Uncharacterized protein</fullName>
    </submittedName>
</protein>
<organism evidence="1 2">
    <name type="scientific">Coptis chinensis</name>
    <dbReference type="NCBI Taxonomy" id="261450"/>
    <lineage>
        <taxon>Eukaryota</taxon>
        <taxon>Viridiplantae</taxon>
        <taxon>Streptophyta</taxon>
        <taxon>Embryophyta</taxon>
        <taxon>Tracheophyta</taxon>
        <taxon>Spermatophyta</taxon>
        <taxon>Magnoliopsida</taxon>
        <taxon>Ranunculales</taxon>
        <taxon>Ranunculaceae</taxon>
        <taxon>Coptidoideae</taxon>
        <taxon>Coptis</taxon>
    </lineage>
</organism>
<dbReference type="Proteomes" id="UP000631114">
    <property type="component" value="Unassembled WGS sequence"/>
</dbReference>
<name>A0A835HI51_9MAGN</name>
<dbReference type="PANTHER" id="PTHR14659:SF1">
    <property type="entry name" value="ALPHA- AND GAMMA-ADAPTIN-BINDING PROTEIN P34"/>
    <property type="match status" value="1"/>
</dbReference>
<sequence length="160" mass="18416">MLVDVNMNKMPDVVMTRSVVALFGRWPNSYKRWGVAQVGQLVSLGLSSFATLQDFVSETDIQKFEILLCIGNKVDLFPGHPAHAEYRRLLQRHGESSSDPHPEFFDYGISESEGCSLLGDEEPSWDLRRSCLEWSIEEISLKSCTDYQRYNYFRCRLLVI</sequence>
<reference evidence="1 2" key="1">
    <citation type="submission" date="2020-10" db="EMBL/GenBank/DDBJ databases">
        <title>The Coptis chinensis genome and diversification of protoberbering-type alkaloids.</title>
        <authorList>
            <person name="Wang B."/>
            <person name="Shu S."/>
            <person name="Song C."/>
            <person name="Liu Y."/>
        </authorList>
    </citation>
    <scope>NUCLEOTIDE SEQUENCE [LARGE SCALE GENOMIC DNA]</scope>
    <source>
        <strain evidence="1">HL-2020</strain>
        <tissue evidence="1">Leaf</tissue>
    </source>
</reference>
<accession>A0A835HI51</accession>
<dbReference type="EMBL" id="JADFTS010000007">
    <property type="protein sequence ID" value="KAF9598759.1"/>
    <property type="molecule type" value="Genomic_DNA"/>
</dbReference>
<gene>
    <name evidence="1" type="ORF">IFM89_031427</name>
</gene>
<dbReference type="PANTHER" id="PTHR14659">
    <property type="entry name" value="ALPHA- AND GAMMA-ADAPTIN-BINDING PROTEIN P34"/>
    <property type="match status" value="1"/>
</dbReference>